<proteinExistence type="predicted"/>
<dbReference type="PROSITE" id="PS50157">
    <property type="entry name" value="ZINC_FINGER_C2H2_2"/>
    <property type="match status" value="1"/>
</dbReference>
<dbReference type="AlphaFoldDB" id="A0A0F9L3W2"/>
<reference evidence="2" key="1">
    <citation type="journal article" date="2015" name="Nature">
        <title>Complex archaea that bridge the gap between prokaryotes and eukaryotes.</title>
        <authorList>
            <person name="Spang A."/>
            <person name="Saw J.H."/>
            <person name="Jorgensen S.L."/>
            <person name="Zaremba-Niedzwiedzka K."/>
            <person name="Martijn J."/>
            <person name="Lind A.E."/>
            <person name="van Eijk R."/>
            <person name="Schleper C."/>
            <person name="Guy L."/>
            <person name="Ettema T.J."/>
        </authorList>
    </citation>
    <scope>NUCLEOTIDE SEQUENCE</scope>
</reference>
<name>A0A0F9L3W2_9ZZZZ</name>
<feature type="domain" description="C2H2-type" evidence="1">
    <location>
        <begin position="51"/>
        <end position="76"/>
    </location>
</feature>
<protein>
    <recommendedName>
        <fullName evidence="1">C2H2-type domain-containing protein</fullName>
    </recommendedName>
</protein>
<evidence type="ECO:0000313" key="2">
    <source>
        <dbReference type="EMBL" id="KKM89514.1"/>
    </source>
</evidence>
<dbReference type="PROSITE" id="PS00028">
    <property type="entry name" value="ZINC_FINGER_C2H2_1"/>
    <property type="match status" value="1"/>
</dbReference>
<organism evidence="2">
    <name type="scientific">marine sediment metagenome</name>
    <dbReference type="NCBI Taxonomy" id="412755"/>
    <lineage>
        <taxon>unclassified sequences</taxon>
        <taxon>metagenomes</taxon>
        <taxon>ecological metagenomes</taxon>
    </lineage>
</organism>
<comment type="caution">
    <text evidence="2">The sequence shown here is derived from an EMBL/GenBank/DDBJ whole genome shotgun (WGS) entry which is preliminary data.</text>
</comment>
<accession>A0A0F9L3W2</accession>
<sequence length="93" mass="10287">MADYGFRGKTKPTEEFPRGLSKGLRTLDLSGGKAQKVDIEAGRAEGDTQLFRCSVSGCGKTFKANHLAASHFRGKHKELNVEKESWRSYVDPV</sequence>
<gene>
    <name evidence="2" type="ORF">LCGC14_1247950</name>
</gene>
<evidence type="ECO:0000259" key="1">
    <source>
        <dbReference type="PROSITE" id="PS50157"/>
    </source>
</evidence>
<dbReference type="InterPro" id="IPR013087">
    <property type="entry name" value="Znf_C2H2_type"/>
</dbReference>
<dbReference type="EMBL" id="LAZR01006806">
    <property type="protein sequence ID" value="KKM89514.1"/>
    <property type="molecule type" value="Genomic_DNA"/>
</dbReference>